<evidence type="ECO:0000313" key="4">
    <source>
        <dbReference type="Proteomes" id="UP001059596"/>
    </source>
</evidence>
<evidence type="ECO:0000256" key="2">
    <source>
        <dbReference type="SAM" id="Phobius"/>
    </source>
</evidence>
<protein>
    <submittedName>
        <fullName evidence="3">Uncharacterized protein</fullName>
    </submittedName>
</protein>
<feature type="region of interest" description="Disordered" evidence="1">
    <location>
        <begin position="1"/>
        <end position="61"/>
    </location>
</feature>
<gene>
    <name evidence="3" type="ORF">M5D96_004522</name>
</gene>
<accession>A0A9P9YU57</accession>
<evidence type="ECO:0000256" key="1">
    <source>
        <dbReference type="SAM" id="MobiDB-lite"/>
    </source>
</evidence>
<feature type="transmembrane region" description="Helical" evidence="2">
    <location>
        <begin position="75"/>
        <end position="93"/>
    </location>
</feature>
<dbReference type="AlphaFoldDB" id="A0A9P9YU57"/>
<comment type="caution">
    <text evidence="3">The sequence shown here is derived from an EMBL/GenBank/DDBJ whole genome shotgun (WGS) entry which is preliminary data.</text>
</comment>
<feature type="compositionally biased region" description="Polar residues" evidence="1">
    <location>
        <begin position="1"/>
        <end position="34"/>
    </location>
</feature>
<keyword evidence="4" id="KW-1185">Reference proteome</keyword>
<proteinExistence type="predicted"/>
<keyword evidence="2" id="KW-0472">Membrane</keyword>
<evidence type="ECO:0000313" key="3">
    <source>
        <dbReference type="EMBL" id="KAI8043195.1"/>
    </source>
</evidence>
<dbReference type="Proteomes" id="UP001059596">
    <property type="component" value="Unassembled WGS sequence"/>
</dbReference>
<dbReference type="EMBL" id="JAMKOV010000002">
    <property type="protein sequence ID" value="KAI8043195.1"/>
    <property type="molecule type" value="Genomic_DNA"/>
</dbReference>
<organism evidence="3 4">
    <name type="scientific">Drosophila gunungcola</name>
    <name type="common">fruit fly</name>
    <dbReference type="NCBI Taxonomy" id="103775"/>
    <lineage>
        <taxon>Eukaryota</taxon>
        <taxon>Metazoa</taxon>
        <taxon>Ecdysozoa</taxon>
        <taxon>Arthropoda</taxon>
        <taxon>Hexapoda</taxon>
        <taxon>Insecta</taxon>
        <taxon>Pterygota</taxon>
        <taxon>Neoptera</taxon>
        <taxon>Endopterygota</taxon>
        <taxon>Diptera</taxon>
        <taxon>Brachycera</taxon>
        <taxon>Muscomorpha</taxon>
        <taxon>Ephydroidea</taxon>
        <taxon>Drosophilidae</taxon>
        <taxon>Drosophila</taxon>
        <taxon>Sophophora</taxon>
    </lineage>
</organism>
<sequence>MQRSSNIKHATQSQEIGRTSSKFMNLNLGHQTPTGKVEAAGGGGGGGVEDGDGDGDGEWRGNQEYIHHHHHRRHIIIILIIIIITIIISMRNIHI</sequence>
<reference evidence="3" key="1">
    <citation type="journal article" date="2023" name="Genome Biol. Evol.">
        <title>Long-read-based Genome Assembly of Drosophila gunungcola Reveals Fewer Chemosensory Genes in Flower-breeding Species.</title>
        <authorList>
            <person name="Negi A."/>
            <person name="Liao B.Y."/>
            <person name="Yeh S.D."/>
        </authorList>
    </citation>
    <scope>NUCLEOTIDE SEQUENCE</scope>
    <source>
        <strain evidence="3">Sukarami</strain>
    </source>
</reference>
<keyword evidence="2" id="KW-1133">Transmembrane helix</keyword>
<keyword evidence="2" id="KW-0812">Transmembrane</keyword>
<name>A0A9P9YU57_9MUSC</name>